<comment type="caution">
    <text evidence="2">The sequence shown here is derived from an EMBL/GenBank/DDBJ whole genome shotgun (WGS) entry which is preliminary data.</text>
</comment>
<sequence>MEPFYQVGLGFIDRLCVKPTGGKEELEQWQRADRMVVSCIPNSLTKDIAEAFLYTNSVTCGWNKEARFVEVTQVTPEKLVSNCTGIEGGKTLMERKRRNGVVGPRAFNANSEVEESGSQRGGVVTNNGANLLLGTTRANNGSSVDNIFEMAMEGAKFEVVKFDGTENFRLCQARVKDLLAQQGILKLLQPHKPTSMDDEDWDEHQQRTVGTIRLCLADEIMYHVINLKSPGEAVWTEDVGGFRFGAACERLQLGKRQSRLMRLLWPYWHTTSENRMQGKTLTGIVYMLKAIRIVDGRHMKIDCPKLKKQANEKRDDSSKSMNVVQNDKSDCSDGDMLSV</sequence>
<gene>
    <name evidence="2" type="ORF">Sango_2300000</name>
</gene>
<dbReference type="AlphaFoldDB" id="A0AAE2BLE4"/>
<evidence type="ECO:0000313" key="3">
    <source>
        <dbReference type="Proteomes" id="UP001289374"/>
    </source>
</evidence>
<feature type="region of interest" description="Disordered" evidence="1">
    <location>
        <begin position="307"/>
        <end position="339"/>
    </location>
</feature>
<reference evidence="2" key="1">
    <citation type="submission" date="2020-06" db="EMBL/GenBank/DDBJ databases">
        <authorList>
            <person name="Li T."/>
            <person name="Hu X."/>
            <person name="Zhang T."/>
            <person name="Song X."/>
            <person name="Zhang H."/>
            <person name="Dai N."/>
            <person name="Sheng W."/>
            <person name="Hou X."/>
            <person name="Wei L."/>
        </authorList>
    </citation>
    <scope>NUCLEOTIDE SEQUENCE</scope>
    <source>
        <strain evidence="2">K16</strain>
        <tissue evidence="2">Leaf</tissue>
    </source>
</reference>
<name>A0AAE2BLE4_9LAMI</name>
<evidence type="ECO:0000313" key="2">
    <source>
        <dbReference type="EMBL" id="KAK4389630.1"/>
    </source>
</evidence>
<organism evidence="2 3">
    <name type="scientific">Sesamum angolense</name>
    <dbReference type="NCBI Taxonomy" id="2727404"/>
    <lineage>
        <taxon>Eukaryota</taxon>
        <taxon>Viridiplantae</taxon>
        <taxon>Streptophyta</taxon>
        <taxon>Embryophyta</taxon>
        <taxon>Tracheophyta</taxon>
        <taxon>Spermatophyta</taxon>
        <taxon>Magnoliopsida</taxon>
        <taxon>eudicotyledons</taxon>
        <taxon>Gunneridae</taxon>
        <taxon>Pentapetalae</taxon>
        <taxon>asterids</taxon>
        <taxon>lamiids</taxon>
        <taxon>Lamiales</taxon>
        <taxon>Pedaliaceae</taxon>
        <taxon>Sesamum</taxon>
    </lineage>
</organism>
<proteinExistence type="predicted"/>
<reference evidence="2" key="2">
    <citation type="journal article" date="2024" name="Plant">
        <title>Genomic evolution and insights into agronomic trait innovations of Sesamum species.</title>
        <authorList>
            <person name="Miao H."/>
            <person name="Wang L."/>
            <person name="Qu L."/>
            <person name="Liu H."/>
            <person name="Sun Y."/>
            <person name="Le M."/>
            <person name="Wang Q."/>
            <person name="Wei S."/>
            <person name="Zheng Y."/>
            <person name="Lin W."/>
            <person name="Duan Y."/>
            <person name="Cao H."/>
            <person name="Xiong S."/>
            <person name="Wang X."/>
            <person name="Wei L."/>
            <person name="Li C."/>
            <person name="Ma Q."/>
            <person name="Ju M."/>
            <person name="Zhao R."/>
            <person name="Li G."/>
            <person name="Mu C."/>
            <person name="Tian Q."/>
            <person name="Mei H."/>
            <person name="Zhang T."/>
            <person name="Gao T."/>
            <person name="Zhang H."/>
        </authorList>
    </citation>
    <scope>NUCLEOTIDE SEQUENCE</scope>
    <source>
        <strain evidence="2">K16</strain>
    </source>
</reference>
<feature type="compositionally biased region" description="Basic and acidic residues" evidence="1">
    <location>
        <begin position="307"/>
        <end position="318"/>
    </location>
</feature>
<dbReference type="Proteomes" id="UP001289374">
    <property type="component" value="Unassembled WGS sequence"/>
</dbReference>
<accession>A0AAE2BLE4</accession>
<keyword evidence="3" id="KW-1185">Reference proteome</keyword>
<protein>
    <submittedName>
        <fullName evidence="2">Retrovirus-related Pol polyprotein from transposon TNT 1-94</fullName>
    </submittedName>
</protein>
<dbReference type="EMBL" id="JACGWL010000013">
    <property type="protein sequence ID" value="KAK4389630.1"/>
    <property type="molecule type" value="Genomic_DNA"/>
</dbReference>
<evidence type="ECO:0000256" key="1">
    <source>
        <dbReference type="SAM" id="MobiDB-lite"/>
    </source>
</evidence>